<organism evidence="2 3">
    <name type="scientific">Streptomyces bottropensis</name>
    <dbReference type="NCBI Taxonomy" id="42235"/>
    <lineage>
        <taxon>Bacteria</taxon>
        <taxon>Bacillati</taxon>
        <taxon>Actinomycetota</taxon>
        <taxon>Actinomycetes</taxon>
        <taxon>Kitasatosporales</taxon>
        <taxon>Streptomycetaceae</taxon>
        <taxon>Streptomyces</taxon>
    </lineage>
</organism>
<name>A0ABU8AY33_9ACTN</name>
<accession>A0ABU8AY33</accession>
<dbReference type="Proteomes" id="UP001310290">
    <property type="component" value="Unassembled WGS sequence"/>
</dbReference>
<evidence type="ECO:0000313" key="3">
    <source>
        <dbReference type="Proteomes" id="UP001310290"/>
    </source>
</evidence>
<reference evidence="2" key="1">
    <citation type="submission" date="2023-04" db="EMBL/GenBank/DDBJ databases">
        <title>Genomic diversity of scab-causing Streptomyces spp. in the province of Quebec, Canada.</title>
        <authorList>
            <person name="Biessy A."/>
            <person name="Cadieux M."/>
            <person name="Ciotola M."/>
            <person name="Filion M."/>
        </authorList>
    </citation>
    <scope>NUCLEOTIDE SEQUENCE</scope>
    <source>
        <strain evidence="2">B21-115</strain>
    </source>
</reference>
<dbReference type="EMBL" id="JARULZ010000002">
    <property type="protein sequence ID" value="MEH0638522.1"/>
    <property type="molecule type" value="Genomic_DNA"/>
</dbReference>
<evidence type="ECO:0000256" key="1">
    <source>
        <dbReference type="SAM" id="MobiDB-lite"/>
    </source>
</evidence>
<gene>
    <name evidence="2" type="ORF">QBA35_35425</name>
</gene>
<sequence>MGNPPVRRTTPVRLVARVGARARAAYTVAGATAARATPTTPPSAGVAAVKAGQSSSD</sequence>
<feature type="compositionally biased region" description="Low complexity" evidence="1">
    <location>
        <begin position="35"/>
        <end position="45"/>
    </location>
</feature>
<proteinExistence type="predicted"/>
<protein>
    <submittedName>
        <fullName evidence="2">Uncharacterized protein</fullName>
    </submittedName>
</protein>
<evidence type="ECO:0000313" key="2">
    <source>
        <dbReference type="EMBL" id="MEH0638522.1"/>
    </source>
</evidence>
<keyword evidence="3" id="KW-1185">Reference proteome</keyword>
<comment type="caution">
    <text evidence="2">The sequence shown here is derived from an EMBL/GenBank/DDBJ whole genome shotgun (WGS) entry which is preliminary data.</text>
</comment>
<feature type="region of interest" description="Disordered" evidence="1">
    <location>
        <begin position="35"/>
        <end position="57"/>
    </location>
</feature>
<dbReference type="RefSeq" id="WP_334661641.1">
    <property type="nucleotide sequence ID" value="NZ_JARULZ010000002.1"/>
</dbReference>